<name>A0A0S3S3H0_PHAAN</name>
<dbReference type="Proteomes" id="UP000291084">
    <property type="component" value="Chromosome 5"/>
</dbReference>
<dbReference type="EMBL" id="AP015038">
    <property type="protein sequence ID" value="BAT87370.1"/>
    <property type="molecule type" value="Genomic_DNA"/>
</dbReference>
<proteinExistence type="predicted"/>
<reference evidence="1 2" key="1">
    <citation type="journal article" date="2015" name="Sci. Rep.">
        <title>The power of single molecule real-time sequencing technology in the de novo assembly of a eukaryotic genome.</title>
        <authorList>
            <person name="Sakai H."/>
            <person name="Naito K."/>
            <person name="Ogiso-Tanaka E."/>
            <person name="Takahashi Y."/>
            <person name="Iseki K."/>
            <person name="Muto C."/>
            <person name="Satou K."/>
            <person name="Teruya K."/>
            <person name="Shiroma A."/>
            <person name="Shimoji M."/>
            <person name="Hirano T."/>
            <person name="Itoh T."/>
            <person name="Kaga A."/>
            <person name="Tomooka N."/>
        </authorList>
    </citation>
    <scope>NUCLEOTIDE SEQUENCE [LARGE SCALE GENOMIC DNA]</scope>
    <source>
        <strain evidence="2">cv. Shumari</strain>
    </source>
</reference>
<dbReference type="AlphaFoldDB" id="A0A0S3S3H0"/>
<keyword evidence="2" id="KW-1185">Reference proteome</keyword>
<evidence type="ECO:0000313" key="2">
    <source>
        <dbReference type="Proteomes" id="UP000291084"/>
    </source>
</evidence>
<sequence length="82" mass="9351">TILRFTEYVPPLCKRRDFKDALTMCLIPEVDLELEPNGLSFLFLFSLVSMTIELLQHPIGPTEGLQQLMSSHLTEFLLSLKA</sequence>
<accession>A0A0S3S3H0</accession>
<protein>
    <submittedName>
        <fullName evidence="1">Uncharacterized protein</fullName>
    </submittedName>
</protein>
<evidence type="ECO:0000313" key="1">
    <source>
        <dbReference type="EMBL" id="BAT87370.1"/>
    </source>
</evidence>
<feature type="non-terminal residue" evidence="1">
    <location>
        <position position="1"/>
    </location>
</feature>
<organism evidence="1 2">
    <name type="scientific">Vigna angularis var. angularis</name>
    <dbReference type="NCBI Taxonomy" id="157739"/>
    <lineage>
        <taxon>Eukaryota</taxon>
        <taxon>Viridiplantae</taxon>
        <taxon>Streptophyta</taxon>
        <taxon>Embryophyta</taxon>
        <taxon>Tracheophyta</taxon>
        <taxon>Spermatophyta</taxon>
        <taxon>Magnoliopsida</taxon>
        <taxon>eudicotyledons</taxon>
        <taxon>Gunneridae</taxon>
        <taxon>Pentapetalae</taxon>
        <taxon>rosids</taxon>
        <taxon>fabids</taxon>
        <taxon>Fabales</taxon>
        <taxon>Fabaceae</taxon>
        <taxon>Papilionoideae</taxon>
        <taxon>50 kb inversion clade</taxon>
        <taxon>NPAAA clade</taxon>
        <taxon>indigoferoid/millettioid clade</taxon>
        <taxon>Phaseoleae</taxon>
        <taxon>Vigna</taxon>
    </lineage>
</organism>
<gene>
    <name evidence="1" type="primary">Vigan.05G073100</name>
    <name evidence="1" type="ORF">VIGAN_05073100</name>
</gene>